<proteinExistence type="predicted"/>
<accession>A0A2C8FAX3</accession>
<sequence>MPISAIRKRGEEVRPVLHVAQAGGTRFQPWHEGIDPPFGYEPQVIAGQAHVGPLDNRRGIGQSFRSPTRIIPDNKSGLMPSLMQDVSDLPKNGDTAGGFFDWGQKDICDHNKTSETTLATLLQGYAYITCTKESVIQRAVCQLLLRNLGAGREGLGEVPPR</sequence>
<dbReference type="KEGG" id="pprf:DPRO_2390"/>
<reference evidence="2" key="1">
    <citation type="submission" date="2017-09" db="EMBL/GenBank/DDBJ databases">
        <authorList>
            <person name="Regsiter A."/>
            <person name="William W."/>
        </authorList>
    </citation>
    <scope>NUCLEOTIDE SEQUENCE [LARGE SCALE GENOMIC DNA]</scope>
    <source>
        <strain evidence="2">500-1</strain>
    </source>
</reference>
<name>A0A2C8FAX3_9BACT</name>
<evidence type="ECO:0000313" key="2">
    <source>
        <dbReference type="Proteomes" id="UP000219215"/>
    </source>
</evidence>
<protein>
    <submittedName>
        <fullName evidence="1">Uncharacterized protein</fullName>
    </submittedName>
</protein>
<gene>
    <name evidence="1" type="ORF">DPRO_2390</name>
</gene>
<keyword evidence="2" id="KW-1185">Reference proteome</keyword>
<dbReference type="Proteomes" id="UP000219215">
    <property type="component" value="Chromosome DPRO"/>
</dbReference>
<dbReference type="AlphaFoldDB" id="A0A2C8FAX3"/>
<organism evidence="1 2">
    <name type="scientific">Pseudodesulfovibrio profundus</name>
    <dbReference type="NCBI Taxonomy" id="57320"/>
    <lineage>
        <taxon>Bacteria</taxon>
        <taxon>Pseudomonadati</taxon>
        <taxon>Thermodesulfobacteriota</taxon>
        <taxon>Desulfovibrionia</taxon>
        <taxon>Desulfovibrionales</taxon>
        <taxon>Desulfovibrionaceae</taxon>
    </lineage>
</organism>
<evidence type="ECO:0000313" key="1">
    <source>
        <dbReference type="EMBL" id="SOB59297.1"/>
    </source>
</evidence>
<dbReference type="EMBL" id="LT907975">
    <property type="protein sequence ID" value="SOB59297.1"/>
    <property type="molecule type" value="Genomic_DNA"/>
</dbReference>